<protein>
    <recommendedName>
        <fullName evidence="8">NACHT domain-containing protein</fullName>
    </recommendedName>
</protein>
<feature type="compositionally biased region" description="Basic and acidic residues" evidence="7">
    <location>
        <begin position="22"/>
        <end position="46"/>
    </location>
</feature>
<evidence type="ECO:0000256" key="4">
    <source>
        <dbReference type="ARBA" id="ARBA00022737"/>
    </source>
</evidence>
<dbReference type="InterPro" id="IPR001611">
    <property type="entry name" value="Leu-rich_rpt"/>
</dbReference>
<dbReference type="AlphaFoldDB" id="A0AAN8C5W8"/>
<dbReference type="Gene3D" id="3.80.10.10">
    <property type="entry name" value="Ribonuclease Inhibitor"/>
    <property type="match status" value="1"/>
</dbReference>
<dbReference type="GO" id="GO:0005737">
    <property type="term" value="C:cytoplasm"/>
    <property type="evidence" value="ECO:0007669"/>
    <property type="project" value="UniProtKB-SubCell"/>
</dbReference>
<comment type="caution">
    <text evidence="9">The sequence shown here is derived from an EMBL/GenBank/DDBJ whole genome shotgun (WGS) entry which is preliminary data.</text>
</comment>
<keyword evidence="2" id="KW-0963">Cytoplasm</keyword>
<keyword evidence="6" id="KW-0067">ATP-binding</keyword>
<dbReference type="SMART" id="SM00368">
    <property type="entry name" value="LRR_RI"/>
    <property type="match status" value="4"/>
</dbReference>
<name>A0AAN8C5W8_9TELE</name>
<keyword evidence="10" id="KW-1185">Reference proteome</keyword>
<evidence type="ECO:0000256" key="7">
    <source>
        <dbReference type="SAM" id="MobiDB-lite"/>
    </source>
</evidence>
<dbReference type="Pfam" id="PF05729">
    <property type="entry name" value="NACHT"/>
    <property type="match status" value="1"/>
</dbReference>
<keyword evidence="3" id="KW-0433">Leucine-rich repeat</keyword>
<feature type="region of interest" description="Disordered" evidence="7">
    <location>
        <begin position="196"/>
        <end position="223"/>
    </location>
</feature>
<feature type="domain" description="NACHT" evidence="8">
    <location>
        <begin position="234"/>
        <end position="368"/>
    </location>
</feature>
<gene>
    <name evidence="9" type="ORF">CesoFtcFv8_009666</name>
</gene>
<dbReference type="InterPro" id="IPR041075">
    <property type="entry name" value="NOD1/2_WH"/>
</dbReference>
<evidence type="ECO:0000256" key="5">
    <source>
        <dbReference type="ARBA" id="ARBA00022741"/>
    </source>
</evidence>
<evidence type="ECO:0000313" key="9">
    <source>
        <dbReference type="EMBL" id="KAK5896520.1"/>
    </source>
</evidence>
<dbReference type="SMART" id="SM01288">
    <property type="entry name" value="FISNA"/>
    <property type="match status" value="1"/>
</dbReference>
<dbReference type="InterPro" id="IPR029495">
    <property type="entry name" value="NACHT-assoc"/>
</dbReference>
<sequence>MWTRLNRVQQQRADSPSCLSFKSDRSKGAIIDFKERPPSADQRGDQESSEVPGGQSAQQHQTQLDSIFTLLEDHVVSFVKSELKKIQKALGSDYPECLESEDEEVLEAEDEEQRSSREAFLNITLHFLRSMEQEELAERLHRRTFAAECQRKLKSTLKERFQCVFEGIAKAGNPTLLNQIYTELYITEGGSAEVNKEHEVRQIETASRKPDRPETPITQEDLFKASPGRDAPIRAVLTKGVAGIGKTVFTQKFTLDWAEGKAHQDIQFIFPFTFRELNVVRENKYSLVELVHLFFPETRDAGICRFDRFPVVFIFDGLDESRLPLDFLNTEVLTDVTESTSVDRLLTNLIRGNLLPSARLWITTRPAAANQIPPECVHMVTEVRGFTDPQKEEYFRKRFRDQKQAGTIISHIKTSRSLHIMCHIPVFCWISASVLEEVLKTRGGGELPKTLTEMYIHFLVVQSKVKNIKYDGGAETDPHWSPESRKMMEALGKLAFEQLQKGNLIFYESDLTECGIDIRAASVYSGVFTQVFREESRLYQDKVFCFVHLSVQEFLAALHVHLTFISSGVNLLSEEPATSQKSEVKPELTHLYQSAVDQALRSPNGHLDLFLRFLLGLSLQTNQKLLRGLLTQTGSGSQTNQETVQYIKKKMDEGLSAERSINLFHCLNELNDRSLVEEIQRYLRSGRLFRDSLSPAQWSALVFILLSSEEDLDVFDLQRYCAASEEALLRLLPVVKASRKALLSGCKLSERSCAALSSVLSSQSSSLRDLDLSDNDLQDSGVKLLSAGLESPLCELETLRLSGCLITEEGCDALASALNPSHLRELDLSYNHPGASGGRLLSAGLDTLRVRTGA</sequence>
<feature type="compositionally biased region" description="Polar residues" evidence="7">
    <location>
        <begin position="1"/>
        <end position="20"/>
    </location>
</feature>
<evidence type="ECO:0000256" key="3">
    <source>
        <dbReference type="ARBA" id="ARBA00022614"/>
    </source>
</evidence>
<evidence type="ECO:0000259" key="8">
    <source>
        <dbReference type="PROSITE" id="PS50837"/>
    </source>
</evidence>
<dbReference type="PROSITE" id="PS50837">
    <property type="entry name" value="NACHT"/>
    <property type="match status" value="1"/>
</dbReference>
<dbReference type="Gene3D" id="3.40.50.300">
    <property type="entry name" value="P-loop containing nucleotide triphosphate hydrolases"/>
    <property type="match status" value="1"/>
</dbReference>
<feature type="compositionally biased region" description="Basic and acidic residues" evidence="7">
    <location>
        <begin position="196"/>
        <end position="214"/>
    </location>
</feature>
<dbReference type="PANTHER" id="PTHR24106">
    <property type="entry name" value="NACHT, LRR AND CARD DOMAINS-CONTAINING"/>
    <property type="match status" value="1"/>
</dbReference>
<dbReference type="EMBL" id="JAULUE010002053">
    <property type="protein sequence ID" value="KAK5896520.1"/>
    <property type="molecule type" value="Genomic_DNA"/>
</dbReference>
<evidence type="ECO:0000256" key="2">
    <source>
        <dbReference type="ARBA" id="ARBA00022490"/>
    </source>
</evidence>
<evidence type="ECO:0000256" key="1">
    <source>
        <dbReference type="ARBA" id="ARBA00004496"/>
    </source>
</evidence>
<dbReference type="Pfam" id="PF17779">
    <property type="entry name" value="WHD_NOD2"/>
    <property type="match status" value="1"/>
</dbReference>
<dbReference type="Pfam" id="PF14484">
    <property type="entry name" value="FISNA"/>
    <property type="match status" value="1"/>
</dbReference>
<dbReference type="Proteomes" id="UP001335648">
    <property type="component" value="Unassembled WGS sequence"/>
</dbReference>
<dbReference type="FunFam" id="3.40.50.300:FF:001524">
    <property type="entry name" value="Si:dkey-126g1.7"/>
    <property type="match status" value="1"/>
</dbReference>
<dbReference type="GO" id="GO:0005524">
    <property type="term" value="F:ATP binding"/>
    <property type="evidence" value="ECO:0007669"/>
    <property type="project" value="UniProtKB-KW"/>
</dbReference>
<organism evidence="9 10">
    <name type="scientific">Champsocephalus esox</name>
    <name type="common">pike icefish</name>
    <dbReference type="NCBI Taxonomy" id="159716"/>
    <lineage>
        <taxon>Eukaryota</taxon>
        <taxon>Metazoa</taxon>
        <taxon>Chordata</taxon>
        <taxon>Craniata</taxon>
        <taxon>Vertebrata</taxon>
        <taxon>Euteleostomi</taxon>
        <taxon>Actinopterygii</taxon>
        <taxon>Neopterygii</taxon>
        <taxon>Teleostei</taxon>
        <taxon>Neoteleostei</taxon>
        <taxon>Acanthomorphata</taxon>
        <taxon>Eupercaria</taxon>
        <taxon>Perciformes</taxon>
        <taxon>Notothenioidei</taxon>
        <taxon>Channichthyidae</taxon>
        <taxon>Champsocephalus</taxon>
    </lineage>
</organism>
<accession>A0AAN8C5W8</accession>
<dbReference type="InterPro" id="IPR007111">
    <property type="entry name" value="NACHT_NTPase"/>
</dbReference>
<dbReference type="InterPro" id="IPR032675">
    <property type="entry name" value="LRR_dom_sf"/>
</dbReference>
<dbReference type="Pfam" id="PF13516">
    <property type="entry name" value="LRR_6"/>
    <property type="match status" value="2"/>
</dbReference>
<keyword evidence="5" id="KW-0547">Nucleotide-binding</keyword>
<dbReference type="InterPro" id="IPR051261">
    <property type="entry name" value="NLR"/>
</dbReference>
<evidence type="ECO:0000256" key="6">
    <source>
        <dbReference type="ARBA" id="ARBA00022840"/>
    </source>
</evidence>
<proteinExistence type="predicted"/>
<reference evidence="9 10" key="1">
    <citation type="journal article" date="2023" name="Mol. Biol. Evol.">
        <title>Genomics of Secondarily Temperate Adaptation in the Only Non-Antarctic Icefish.</title>
        <authorList>
            <person name="Rivera-Colon A.G."/>
            <person name="Rayamajhi N."/>
            <person name="Minhas B.F."/>
            <person name="Madrigal G."/>
            <person name="Bilyk K.T."/>
            <person name="Yoon V."/>
            <person name="Hune M."/>
            <person name="Gregory S."/>
            <person name="Cheng C.H.C."/>
            <person name="Catchen J.M."/>
        </authorList>
    </citation>
    <scope>NUCLEOTIDE SEQUENCE [LARGE SCALE GENOMIC DNA]</scope>
    <source>
        <strain evidence="9">JC2023a</strain>
    </source>
</reference>
<evidence type="ECO:0000313" key="10">
    <source>
        <dbReference type="Proteomes" id="UP001335648"/>
    </source>
</evidence>
<keyword evidence="4" id="KW-0677">Repeat</keyword>
<comment type="subcellular location">
    <subcellularLocation>
        <location evidence="1">Cytoplasm</location>
    </subcellularLocation>
</comment>
<dbReference type="SUPFAM" id="SSF52047">
    <property type="entry name" value="RNI-like"/>
    <property type="match status" value="1"/>
</dbReference>
<dbReference type="InterPro" id="IPR041267">
    <property type="entry name" value="NLRP_HD2"/>
</dbReference>
<dbReference type="InterPro" id="IPR027417">
    <property type="entry name" value="P-loop_NTPase"/>
</dbReference>
<dbReference type="Pfam" id="PF17776">
    <property type="entry name" value="NLRC4_HD2"/>
    <property type="match status" value="1"/>
</dbReference>
<feature type="region of interest" description="Disordered" evidence="7">
    <location>
        <begin position="1"/>
        <end position="59"/>
    </location>
</feature>